<dbReference type="Proteomes" id="UP000237655">
    <property type="component" value="Chromosome"/>
</dbReference>
<dbReference type="AlphaFoldDB" id="A0A2S0MSW6"/>
<keyword evidence="2" id="KW-0489">Methyltransferase</keyword>
<evidence type="ECO:0000313" key="3">
    <source>
        <dbReference type="Proteomes" id="UP000237655"/>
    </source>
</evidence>
<dbReference type="Gene3D" id="3.40.50.150">
    <property type="entry name" value="Vaccinia Virus protein VP39"/>
    <property type="match status" value="1"/>
</dbReference>
<keyword evidence="2" id="KW-0808">Transferase</keyword>
<dbReference type="GO" id="GO:0008168">
    <property type="term" value="F:methyltransferase activity"/>
    <property type="evidence" value="ECO:0007669"/>
    <property type="project" value="UniProtKB-KW"/>
</dbReference>
<dbReference type="RefSeq" id="WP_106473217.1">
    <property type="nucleotide sequence ID" value="NZ_CP027665.1"/>
</dbReference>
<accession>A0A2S0MSW6</accession>
<gene>
    <name evidence="2" type="ORF">C6Y53_15155</name>
</gene>
<dbReference type="SUPFAM" id="SSF53335">
    <property type="entry name" value="S-adenosyl-L-methionine-dependent methyltransferases"/>
    <property type="match status" value="1"/>
</dbReference>
<evidence type="ECO:0000256" key="1">
    <source>
        <dbReference type="SAM" id="Coils"/>
    </source>
</evidence>
<dbReference type="GO" id="GO:0032259">
    <property type="term" value="P:methylation"/>
    <property type="evidence" value="ECO:0007669"/>
    <property type="project" value="UniProtKB-KW"/>
</dbReference>
<dbReference type="InterPro" id="IPR029063">
    <property type="entry name" value="SAM-dependent_MTases_sf"/>
</dbReference>
<dbReference type="KEGG" id="thas:C6Y53_15155"/>
<keyword evidence="1" id="KW-0175">Coiled coil</keyword>
<reference evidence="3" key="1">
    <citation type="submission" date="2018-03" db="EMBL/GenBank/DDBJ databases">
        <title>Genomic analysis of the strain SH-1 isolated from shrimp intestine.</title>
        <authorList>
            <person name="Kim Y.-S."/>
            <person name="Kim S.-E."/>
            <person name="Kim K.-H."/>
        </authorList>
    </citation>
    <scope>NUCLEOTIDE SEQUENCE [LARGE SCALE GENOMIC DNA]</scope>
    <source>
        <strain evidence="3">SH-1</strain>
    </source>
</reference>
<dbReference type="EMBL" id="CP027665">
    <property type="protein sequence ID" value="AVO38907.1"/>
    <property type="molecule type" value="Genomic_DNA"/>
</dbReference>
<name>A0A2S0MSW6_9RHOB</name>
<sequence length="316" mass="35826">MRREKYEATKAALQFEDALEALDGAVRSRDFARAKLDRLGAQMADLIETFDGAPNARALSTLKSLRHKFRFAEKALERTQADCARARRAYGELHEVYVEAMDRLHHQLIARQDEMDVAHRISAASERAFTTMVAEVLNRTDRPDEKDLFKRPDDSYDYIPFAVSKYLETLIRLDALLSNDPDFDDANLRHRPVSYLEVGCGHGRNILLTRAARLIHVGDYRGFDINPDLVELGRKAFGLNGTIEVADALDYDYAPHDVIFSYRPIRTAALQARLEARMADTMPAGSYLIAPLAEDLTIYPEFSRVCTALDIWKKTG</sequence>
<dbReference type="CDD" id="cd02440">
    <property type="entry name" value="AdoMet_MTases"/>
    <property type="match status" value="1"/>
</dbReference>
<protein>
    <submittedName>
        <fullName evidence="2">Class I SAM-dependent methyltransferase</fullName>
    </submittedName>
</protein>
<evidence type="ECO:0000313" key="2">
    <source>
        <dbReference type="EMBL" id="AVO38907.1"/>
    </source>
</evidence>
<proteinExistence type="predicted"/>
<organism evidence="2 3">
    <name type="scientific">Pukyongiella litopenaei</name>
    <dbReference type="NCBI Taxonomy" id="2605946"/>
    <lineage>
        <taxon>Bacteria</taxon>
        <taxon>Pseudomonadati</taxon>
        <taxon>Pseudomonadota</taxon>
        <taxon>Alphaproteobacteria</taxon>
        <taxon>Rhodobacterales</taxon>
        <taxon>Paracoccaceae</taxon>
        <taxon>Pukyongiella</taxon>
    </lineage>
</organism>
<keyword evidence="3" id="KW-1185">Reference proteome</keyword>
<feature type="coiled-coil region" evidence="1">
    <location>
        <begin position="29"/>
        <end position="89"/>
    </location>
</feature>